<feature type="region of interest" description="Disordered" evidence="1">
    <location>
        <begin position="1"/>
        <end position="22"/>
    </location>
</feature>
<sequence length="311" mass="34391">MFQVRNASANPPFLSERPAKRRKNLEDTMISFMKTPIPNVPAPKPNDDRRTPRKIPTATSSATSVTMDSSMKIPDLTGTRIQAACVTDQRSDTQPPQGCLKMEPRSVRAEVDSPPVSIEFMNFSSVARFYVSLSLGLHCLLVLADDPPASPMHLNLTTGFHSAVMVGEAEIRYEPAEVTRTDTRDWEAVLSMQHRPDSPPGFDIMNADDEWGAELHGTCDCWNTTEDGRDVEVECRCGGLELTDIPNNLAADVHRIIVPEESFLSPLFSSVTMLDINCTLKGLRDQIAYVPKQVIWSSPQGTQNIYNGVSV</sequence>
<evidence type="ECO:0000256" key="1">
    <source>
        <dbReference type="SAM" id="MobiDB-lite"/>
    </source>
</evidence>
<protein>
    <recommendedName>
        <fullName evidence="4">GPS domain-containing protein</fullName>
    </recommendedName>
</protein>
<evidence type="ECO:0008006" key="4">
    <source>
        <dbReference type="Google" id="ProtNLM"/>
    </source>
</evidence>
<dbReference type="Proteomes" id="UP001148838">
    <property type="component" value="Unassembled WGS sequence"/>
</dbReference>
<feature type="region of interest" description="Disordered" evidence="1">
    <location>
        <begin position="34"/>
        <end position="67"/>
    </location>
</feature>
<evidence type="ECO:0000313" key="2">
    <source>
        <dbReference type="EMBL" id="KAJ4437367.1"/>
    </source>
</evidence>
<gene>
    <name evidence="2" type="ORF">ANN_17509</name>
</gene>
<accession>A0ABQ8ST56</accession>
<dbReference type="EMBL" id="JAJSOF020000021">
    <property type="protein sequence ID" value="KAJ4437367.1"/>
    <property type="molecule type" value="Genomic_DNA"/>
</dbReference>
<organism evidence="2 3">
    <name type="scientific">Periplaneta americana</name>
    <name type="common">American cockroach</name>
    <name type="synonym">Blatta americana</name>
    <dbReference type="NCBI Taxonomy" id="6978"/>
    <lineage>
        <taxon>Eukaryota</taxon>
        <taxon>Metazoa</taxon>
        <taxon>Ecdysozoa</taxon>
        <taxon>Arthropoda</taxon>
        <taxon>Hexapoda</taxon>
        <taxon>Insecta</taxon>
        <taxon>Pterygota</taxon>
        <taxon>Neoptera</taxon>
        <taxon>Polyneoptera</taxon>
        <taxon>Dictyoptera</taxon>
        <taxon>Blattodea</taxon>
        <taxon>Blattoidea</taxon>
        <taxon>Blattidae</taxon>
        <taxon>Blattinae</taxon>
        <taxon>Periplaneta</taxon>
    </lineage>
</organism>
<keyword evidence="3" id="KW-1185">Reference proteome</keyword>
<proteinExistence type="predicted"/>
<name>A0ABQ8ST56_PERAM</name>
<reference evidence="2 3" key="1">
    <citation type="journal article" date="2022" name="Allergy">
        <title>Genome assembly and annotation of Periplaneta americana reveal a comprehensive cockroach allergen profile.</title>
        <authorList>
            <person name="Wang L."/>
            <person name="Xiong Q."/>
            <person name="Saelim N."/>
            <person name="Wang L."/>
            <person name="Nong W."/>
            <person name="Wan A.T."/>
            <person name="Shi M."/>
            <person name="Liu X."/>
            <person name="Cao Q."/>
            <person name="Hui J.H.L."/>
            <person name="Sookrung N."/>
            <person name="Leung T.F."/>
            <person name="Tungtrongchitr A."/>
            <person name="Tsui S.K.W."/>
        </authorList>
    </citation>
    <scope>NUCLEOTIDE SEQUENCE [LARGE SCALE GENOMIC DNA]</scope>
    <source>
        <strain evidence="2">PWHHKU_190912</strain>
    </source>
</reference>
<comment type="caution">
    <text evidence="2">The sequence shown here is derived from an EMBL/GenBank/DDBJ whole genome shotgun (WGS) entry which is preliminary data.</text>
</comment>
<feature type="compositionally biased region" description="Polar residues" evidence="1">
    <location>
        <begin position="57"/>
        <end position="67"/>
    </location>
</feature>
<evidence type="ECO:0000313" key="3">
    <source>
        <dbReference type="Proteomes" id="UP001148838"/>
    </source>
</evidence>